<proteinExistence type="predicted"/>
<reference evidence="3" key="1">
    <citation type="journal article" date="2011" name="Genome Biol.">
        <title>Comparative genomics of the social amoebae Dictyostelium discoideum and Dictyostelium purpureum.</title>
        <authorList>
            <consortium name="US DOE Joint Genome Institute (JGI-PGF)"/>
            <person name="Sucgang R."/>
            <person name="Kuo A."/>
            <person name="Tian X."/>
            <person name="Salerno W."/>
            <person name="Parikh A."/>
            <person name="Feasley C.L."/>
            <person name="Dalin E."/>
            <person name="Tu H."/>
            <person name="Huang E."/>
            <person name="Barry K."/>
            <person name="Lindquist E."/>
            <person name="Shapiro H."/>
            <person name="Bruce D."/>
            <person name="Schmutz J."/>
            <person name="Salamov A."/>
            <person name="Fey P."/>
            <person name="Gaudet P."/>
            <person name="Anjard C."/>
            <person name="Babu M.M."/>
            <person name="Basu S."/>
            <person name="Bushmanova Y."/>
            <person name="van der Wel H."/>
            <person name="Katoh-Kurasawa M."/>
            <person name="Dinh C."/>
            <person name="Coutinho P.M."/>
            <person name="Saito T."/>
            <person name="Elias M."/>
            <person name="Schaap P."/>
            <person name="Kay R.R."/>
            <person name="Henrissat B."/>
            <person name="Eichinger L."/>
            <person name="Rivero F."/>
            <person name="Putnam N.H."/>
            <person name="West C.M."/>
            <person name="Loomis W.F."/>
            <person name="Chisholm R.L."/>
            <person name="Shaulsky G."/>
            <person name="Strassmann J.E."/>
            <person name="Queller D.C."/>
            <person name="Kuspa A."/>
            <person name="Grigoriev I.V."/>
        </authorList>
    </citation>
    <scope>NUCLEOTIDE SEQUENCE [LARGE SCALE GENOMIC DNA]</scope>
    <source>
        <strain evidence="3">QSDP1</strain>
    </source>
</reference>
<evidence type="ECO:0000256" key="1">
    <source>
        <dbReference type="SAM" id="SignalP"/>
    </source>
</evidence>
<dbReference type="EMBL" id="GL871101">
    <property type="protein sequence ID" value="EGC34347.1"/>
    <property type="molecule type" value="Genomic_DNA"/>
</dbReference>
<gene>
    <name evidence="2" type="ORF">DICPUDRAFT_153454</name>
</gene>
<dbReference type="Proteomes" id="UP000001064">
    <property type="component" value="Unassembled WGS sequence"/>
</dbReference>
<dbReference type="KEGG" id="dpp:DICPUDRAFT_153454"/>
<keyword evidence="1" id="KW-0732">Signal</keyword>
<name>F0ZNY6_DICPU</name>
<organism evidence="2 3">
    <name type="scientific">Dictyostelium purpureum</name>
    <name type="common">Slime mold</name>
    <dbReference type="NCBI Taxonomy" id="5786"/>
    <lineage>
        <taxon>Eukaryota</taxon>
        <taxon>Amoebozoa</taxon>
        <taxon>Evosea</taxon>
        <taxon>Eumycetozoa</taxon>
        <taxon>Dictyostelia</taxon>
        <taxon>Dictyosteliales</taxon>
        <taxon>Dictyosteliaceae</taxon>
        <taxon>Dictyostelium</taxon>
    </lineage>
</organism>
<dbReference type="InParanoid" id="F0ZNY6"/>
<dbReference type="OrthoDB" id="10585688at2759"/>
<evidence type="ECO:0000313" key="3">
    <source>
        <dbReference type="Proteomes" id="UP000001064"/>
    </source>
</evidence>
<accession>F0ZNY6</accession>
<evidence type="ECO:0000313" key="2">
    <source>
        <dbReference type="EMBL" id="EGC34347.1"/>
    </source>
</evidence>
<sequence length="92" mass="10332">MKFKTLSSVSLYLFLIIILLFTTFISANTYTTVFENPNPNQKSSKIASSQLKCPKMKVDFCYGGVSDQCKIDSDCKIYGENQKCCLRVGVII</sequence>
<dbReference type="VEuPathDB" id="AmoebaDB:DICPUDRAFT_153454"/>
<evidence type="ECO:0008006" key="4">
    <source>
        <dbReference type="Google" id="ProtNLM"/>
    </source>
</evidence>
<feature type="signal peptide" evidence="1">
    <location>
        <begin position="1"/>
        <end position="27"/>
    </location>
</feature>
<dbReference type="RefSeq" id="XP_003289140.1">
    <property type="nucleotide sequence ID" value="XM_003289092.1"/>
</dbReference>
<keyword evidence="3" id="KW-1185">Reference proteome</keyword>
<feature type="chain" id="PRO_5003265290" description="WAP domain-containing protein" evidence="1">
    <location>
        <begin position="28"/>
        <end position="92"/>
    </location>
</feature>
<dbReference type="GeneID" id="10500050"/>
<dbReference type="AlphaFoldDB" id="F0ZNY6"/>
<protein>
    <recommendedName>
        <fullName evidence="4">WAP domain-containing protein</fullName>
    </recommendedName>
</protein>